<comment type="similarity">
    <text evidence="1 6">Belongs to the aldehyde dehydrogenase family.</text>
</comment>
<reference evidence="8" key="1">
    <citation type="journal article" date="2023" name="Mol. Phylogenet. Evol.">
        <title>Genome-scale phylogeny and comparative genomics of the fungal order Sordariales.</title>
        <authorList>
            <person name="Hensen N."/>
            <person name="Bonometti L."/>
            <person name="Westerberg I."/>
            <person name="Brannstrom I.O."/>
            <person name="Guillou S."/>
            <person name="Cros-Aarteil S."/>
            <person name="Calhoun S."/>
            <person name="Haridas S."/>
            <person name="Kuo A."/>
            <person name="Mondo S."/>
            <person name="Pangilinan J."/>
            <person name="Riley R."/>
            <person name="LaButti K."/>
            <person name="Andreopoulos B."/>
            <person name="Lipzen A."/>
            <person name="Chen C."/>
            <person name="Yan M."/>
            <person name="Daum C."/>
            <person name="Ng V."/>
            <person name="Clum A."/>
            <person name="Steindorff A."/>
            <person name="Ohm R.A."/>
            <person name="Martin F."/>
            <person name="Silar P."/>
            <person name="Natvig D.O."/>
            <person name="Lalanne C."/>
            <person name="Gautier V."/>
            <person name="Ament-Velasquez S.L."/>
            <person name="Kruys A."/>
            <person name="Hutchinson M.I."/>
            <person name="Powell A.J."/>
            <person name="Barry K."/>
            <person name="Miller A.N."/>
            <person name="Grigoriev I.V."/>
            <person name="Debuchy R."/>
            <person name="Gladieux P."/>
            <person name="Hiltunen Thoren M."/>
            <person name="Johannesson H."/>
        </authorList>
    </citation>
    <scope>NUCLEOTIDE SEQUENCE</scope>
    <source>
        <strain evidence="8">PSN324</strain>
    </source>
</reference>
<reference evidence="8" key="2">
    <citation type="submission" date="2023-06" db="EMBL/GenBank/DDBJ databases">
        <authorList>
            <consortium name="Lawrence Berkeley National Laboratory"/>
            <person name="Mondo S.J."/>
            <person name="Hensen N."/>
            <person name="Bonometti L."/>
            <person name="Westerberg I."/>
            <person name="Brannstrom I.O."/>
            <person name="Guillou S."/>
            <person name="Cros-Aarteil S."/>
            <person name="Calhoun S."/>
            <person name="Haridas S."/>
            <person name="Kuo A."/>
            <person name="Pangilinan J."/>
            <person name="Riley R."/>
            <person name="Labutti K."/>
            <person name="Andreopoulos B."/>
            <person name="Lipzen A."/>
            <person name="Chen C."/>
            <person name="Yanf M."/>
            <person name="Daum C."/>
            <person name="Ng V."/>
            <person name="Clum A."/>
            <person name="Steindorff A."/>
            <person name="Ohm R."/>
            <person name="Martin F."/>
            <person name="Silar P."/>
            <person name="Natvig D."/>
            <person name="Lalanne C."/>
            <person name="Gautier V."/>
            <person name="Ament-Velasquez S.L."/>
            <person name="Kruys A."/>
            <person name="Hutchinson M.I."/>
            <person name="Powell A.J."/>
            <person name="Barry K."/>
            <person name="Miller A.N."/>
            <person name="Grigoriev I.V."/>
            <person name="Debuchy R."/>
            <person name="Gladieux P."/>
            <person name="Thoren M.H."/>
            <person name="Johannesson H."/>
        </authorList>
    </citation>
    <scope>NUCLEOTIDE SEQUENCE</scope>
    <source>
        <strain evidence="8">PSN324</strain>
    </source>
</reference>
<evidence type="ECO:0000256" key="5">
    <source>
        <dbReference type="PROSITE-ProRule" id="PRU10007"/>
    </source>
</evidence>
<dbReference type="Gene3D" id="3.40.309.10">
    <property type="entry name" value="Aldehyde Dehydrogenase, Chain A, domain 2"/>
    <property type="match status" value="1"/>
</dbReference>
<evidence type="ECO:0000256" key="6">
    <source>
        <dbReference type="RuleBase" id="RU003345"/>
    </source>
</evidence>
<evidence type="ECO:0000313" key="8">
    <source>
        <dbReference type="EMBL" id="KAK4465305.1"/>
    </source>
</evidence>
<dbReference type="EMBL" id="MU864940">
    <property type="protein sequence ID" value="KAK4465305.1"/>
    <property type="molecule type" value="Genomic_DNA"/>
</dbReference>
<dbReference type="InterPro" id="IPR016163">
    <property type="entry name" value="Ald_DH_C"/>
</dbReference>
<dbReference type="CDD" id="cd07106">
    <property type="entry name" value="ALDH_AldA-AAD23400"/>
    <property type="match status" value="1"/>
</dbReference>
<dbReference type="FunFam" id="3.40.309.10:FF:000009">
    <property type="entry name" value="Aldehyde dehydrogenase A"/>
    <property type="match status" value="1"/>
</dbReference>
<dbReference type="InterPro" id="IPR016162">
    <property type="entry name" value="Ald_DH_N"/>
</dbReference>
<dbReference type="InterPro" id="IPR029510">
    <property type="entry name" value="Ald_DH_CS_GLU"/>
</dbReference>
<protein>
    <recommendedName>
        <fullName evidence="3">aldehyde dehydrogenase (NAD(+))</fullName>
        <ecNumber evidence="3">1.2.1.3</ecNumber>
    </recommendedName>
</protein>
<dbReference type="AlphaFoldDB" id="A0AAV9HYZ4"/>
<keyword evidence="9" id="KW-1185">Reference proteome</keyword>
<keyword evidence="2 6" id="KW-0560">Oxidoreductase</keyword>
<dbReference type="PROSITE" id="PS00687">
    <property type="entry name" value="ALDEHYDE_DEHYDR_GLU"/>
    <property type="match status" value="1"/>
</dbReference>
<evidence type="ECO:0000256" key="3">
    <source>
        <dbReference type="ARBA" id="ARBA00024226"/>
    </source>
</evidence>
<dbReference type="InterPro" id="IPR016161">
    <property type="entry name" value="Ald_DH/histidinol_DH"/>
</dbReference>
<dbReference type="PANTHER" id="PTHR11699">
    <property type="entry name" value="ALDEHYDE DEHYDROGENASE-RELATED"/>
    <property type="match status" value="1"/>
</dbReference>
<name>A0AAV9HYZ4_9PEZI</name>
<evidence type="ECO:0000313" key="9">
    <source>
        <dbReference type="Proteomes" id="UP001321749"/>
    </source>
</evidence>
<feature type="active site" evidence="5">
    <location>
        <position position="252"/>
    </location>
</feature>
<evidence type="ECO:0000256" key="4">
    <source>
        <dbReference type="ARBA" id="ARBA00049194"/>
    </source>
</evidence>
<evidence type="ECO:0000256" key="1">
    <source>
        <dbReference type="ARBA" id="ARBA00009986"/>
    </source>
</evidence>
<dbReference type="InterPro" id="IPR044086">
    <property type="entry name" value="LUC3-like"/>
</dbReference>
<dbReference type="Proteomes" id="UP001321749">
    <property type="component" value="Unassembled WGS sequence"/>
</dbReference>
<feature type="domain" description="Aldehyde dehydrogenase" evidence="7">
    <location>
        <begin position="31"/>
        <end position="478"/>
    </location>
</feature>
<comment type="catalytic activity">
    <reaction evidence="4">
        <text>an aldehyde + NAD(+) + H2O = a carboxylate + NADH + 2 H(+)</text>
        <dbReference type="Rhea" id="RHEA:16185"/>
        <dbReference type="ChEBI" id="CHEBI:15377"/>
        <dbReference type="ChEBI" id="CHEBI:15378"/>
        <dbReference type="ChEBI" id="CHEBI:17478"/>
        <dbReference type="ChEBI" id="CHEBI:29067"/>
        <dbReference type="ChEBI" id="CHEBI:57540"/>
        <dbReference type="ChEBI" id="CHEBI:57945"/>
        <dbReference type="EC" id="1.2.1.3"/>
    </reaction>
</comment>
<gene>
    <name evidence="8" type="ORF">QBC42DRAFT_336346</name>
</gene>
<dbReference type="GO" id="GO:0004029">
    <property type="term" value="F:aldehyde dehydrogenase (NAD+) activity"/>
    <property type="evidence" value="ECO:0007669"/>
    <property type="project" value="UniProtKB-EC"/>
</dbReference>
<dbReference type="Gene3D" id="3.40.605.10">
    <property type="entry name" value="Aldehyde Dehydrogenase, Chain A, domain 1"/>
    <property type="match status" value="1"/>
</dbReference>
<evidence type="ECO:0000259" key="7">
    <source>
        <dbReference type="Pfam" id="PF00171"/>
    </source>
</evidence>
<comment type="caution">
    <text evidence="8">The sequence shown here is derived from an EMBL/GenBank/DDBJ whole genome shotgun (WGS) entry which is preliminary data.</text>
</comment>
<sequence>MGSPGDASKMEFDTFHNVINNVLIDTPTCRNAINPSTEEPLPPVPLSTREHVDKAVAAAQAAYPAWRDLSYDDRAGYIHRFADAVEANLDGFRGLLAREAGKPVRVASAEIDFALMHLRGTAKLRLEEELIEDSDERTASVRYVPVGVGVGIVPWNFPILIGLGKLDTAILTGNTFIWKPSPYSPYTALKLGELAASVFPPGVVQVLSGDKGLGPLLTAHPGVGAISLTGSTDTGKKVMAACAGTLKRLTLELGGNDAGIVCEDVDIPKVAQKIGFYSFLHAGQVCMSIKRVYVHENIYPEFLAELVQVVKNLKVGDAGDAEALIGPVQNRMQFEKLQDLYSEIPKQGWKVALGGPPDSASKGKGYFLPPTIIDNPPDESRIVVEEPFGPIMPVLKWSGEEEVIRRVNNTDTGLGASVWSSDVERAKKIAKRLEAGSVWVNTHFELSPGVPFGGHKWSGIGMDWGHVGMKGWCNTQAVWVRKKL</sequence>
<evidence type="ECO:0000256" key="2">
    <source>
        <dbReference type="ARBA" id="ARBA00023002"/>
    </source>
</evidence>
<proteinExistence type="inferred from homology"/>
<dbReference type="Pfam" id="PF00171">
    <property type="entry name" value="Aldedh"/>
    <property type="match status" value="1"/>
</dbReference>
<dbReference type="SUPFAM" id="SSF53720">
    <property type="entry name" value="ALDH-like"/>
    <property type="match status" value="1"/>
</dbReference>
<dbReference type="FunFam" id="3.40.605.10:FF:000007">
    <property type="entry name" value="NAD/NADP-dependent betaine aldehyde dehydrogenase"/>
    <property type="match status" value="1"/>
</dbReference>
<organism evidence="8 9">
    <name type="scientific">Cladorrhinum samala</name>
    <dbReference type="NCBI Taxonomy" id="585594"/>
    <lineage>
        <taxon>Eukaryota</taxon>
        <taxon>Fungi</taxon>
        <taxon>Dikarya</taxon>
        <taxon>Ascomycota</taxon>
        <taxon>Pezizomycotina</taxon>
        <taxon>Sordariomycetes</taxon>
        <taxon>Sordariomycetidae</taxon>
        <taxon>Sordariales</taxon>
        <taxon>Podosporaceae</taxon>
        <taxon>Cladorrhinum</taxon>
    </lineage>
</organism>
<dbReference type="EC" id="1.2.1.3" evidence="3"/>
<accession>A0AAV9HYZ4</accession>
<dbReference type="InterPro" id="IPR015590">
    <property type="entry name" value="Aldehyde_DH_dom"/>
</dbReference>